<dbReference type="AlphaFoldDB" id="A0A9X5FBZ9"/>
<protein>
    <recommendedName>
        <fullName evidence="3">AbiEi antitoxin C-terminal domain-containing protein</fullName>
    </recommendedName>
</protein>
<dbReference type="EMBL" id="JAAXOW010000002">
    <property type="protein sequence ID" value="NKX93385.1"/>
    <property type="molecule type" value="Genomic_DNA"/>
</dbReference>
<evidence type="ECO:0000313" key="1">
    <source>
        <dbReference type="EMBL" id="NKX93385.1"/>
    </source>
</evidence>
<reference evidence="1 2" key="1">
    <citation type="submission" date="2020-04" db="EMBL/GenBank/DDBJ databases">
        <title>MicrobeNet Type strains.</title>
        <authorList>
            <person name="Nicholson A.C."/>
        </authorList>
    </citation>
    <scope>NUCLEOTIDE SEQUENCE [LARGE SCALE GENOMIC DNA]</scope>
    <source>
        <strain evidence="1 2">ATCC BAA-789</strain>
    </source>
</reference>
<name>A0A9X5FBZ9_9MICO</name>
<evidence type="ECO:0000313" key="2">
    <source>
        <dbReference type="Proteomes" id="UP000774283"/>
    </source>
</evidence>
<sequence length="188" mass="19772">MLSAPYFASPQTILGPIVTPADVGGRVPFDTLVQEGLLERVHGSRAVARGVTVTPRVRVLALAPVVPPRTVVGRSSAAWVYLGGSPPERVTVLYPPNCHRPLPGPRTASHQAVLREDEVVRLGAAATTTPARTAADLALFAPTDQATRLVHELVATGATSIRAVLDALNRRTGDAAYGRALDVVRALP</sequence>
<accession>A0A9X5FBZ9</accession>
<gene>
    <name evidence="1" type="ORF">HF995_08905</name>
</gene>
<organism evidence="1 2">
    <name type="scientific">Sanguibacter hominis ATCC BAA-789</name>
    <dbReference type="NCBI Taxonomy" id="1312740"/>
    <lineage>
        <taxon>Bacteria</taxon>
        <taxon>Bacillati</taxon>
        <taxon>Actinomycetota</taxon>
        <taxon>Actinomycetes</taxon>
        <taxon>Micrococcales</taxon>
        <taxon>Sanguibacteraceae</taxon>
        <taxon>Sanguibacter</taxon>
    </lineage>
</organism>
<comment type="caution">
    <text evidence="1">The sequence shown here is derived from an EMBL/GenBank/DDBJ whole genome shotgun (WGS) entry which is preliminary data.</text>
</comment>
<evidence type="ECO:0008006" key="3">
    <source>
        <dbReference type="Google" id="ProtNLM"/>
    </source>
</evidence>
<dbReference type="RefSeq" id="WP_168447421.1">
    <property type="nucleotide sequence ID" value="NZ_JAAXOW010000002.1"/>
</dbReference>
<dbReference type="Proteomes" id="UP000774283">
    <property type="component" value="Unassembled WGS sequence"/>
</dbReference>
<keyword evidence="2" id="KW-1185">Reference proteome</keyword>
<proteinExistence type="predicted"/>